<dbReference type="Proteomes" id="UP000215144">
    <property type="component" value="Chromosome 1"/>
</dbReference>
<gene>
    <name evidence="3" type="ORF">SAMEA4504048_00490</name>
</gene>
<dbReference type="InterPro" id="IPR013766">
    <property type="entry name" value="Thioredoxin_domain"/>
</dbReference>
<name>A0A239WNN4_STRAI</name>
<organism evidence="3 4">
    <name type="scientific">Streptococcus acidominimus</name>
    <dbReference type="NCBI Taxonomy" id="1326"/>
    <lineage>
        <taxon>Bacteria</taxon>
        <taxon>Bacillati</taxon>
        <taxon>Bacillota</taxon>
        <taxon>Bacilli</taxon>
        <taxon>Lactobacillales</taxon>
        <taxon>Streptococcaceae</taxon>
        <taxon>Streptococcus</taxon>
    </lineage>
</organism>
<evidence type="ECO:0000313" key="3">
    <source>
        <dbReference type="EMBL" id="SNV35533.1"/>
    </source>
</evidence>
<protein>
    <submittedName>
        <fullName evidence="3">Transporter accessory protein, putative</fullName>
    </submittedName>
</protein>
<accession>A0A239WNN4</accession>
<keyword evidence="1" id="KW-0472">Membrane</keyword>
<proteinExistence type="predicted"/>
<dbReference type="KEGG" id="saco:SAME_00490"/>
<feature type="domain" description="Thioredoxin" evidence="2">
    <location>
        <begin position="24"/>
        <end position="163"/>
    </location>
</feature>
<feature type="transmembrane region" description="Helical" evidence="1">
    <location>
        <begin position="7"/>
        <end position="24"/>
    </location>
</feature>
<dbReference type="EMBL" id="LT906454">
    <property type="protein sequence ID" value="SNV35533.1"/>
    <property type="molecule type" value="Genomic_DNA"/>
</dbReference>
<dbReference type="InterPro" id="IPR036249">
    <property type="entry name" value="Thioredoxin-like_sf"/>
</dbReference>
<dbReference type="AlphaFoldDB" id="A0A239WNN4"/>
<dbReference type="Gene3D" id="3.40.30.10">
    <property type="entry name" value="Glutaredoxin"/>
    <property type="match status" value="1"/>
</dbReference>
<dbReference type="PROSITE" id="PS51352">
    <property type="entry name" value="THIOREDOXIN_2"/>
    <property type="match status" value="1"/>
</dbReference>
<keyword evidence="1" id="KW-0812">Transmembrane</keyword>
<reference evidence="3 4" key="1">
    <citation type="submission" date="2017-06" db="EMBL/GenBank/DDBJ databases">
        <authorList>
            <consortium name="Pathogen Informatics"/>
        </authorList>
    </citation>
    <scope>NUCLEOTIDE SEQUENCE [LARGE SCALE GENOMIC DNA]</scope>
    <source>
        <strain evidence="3 4">NCTC11291</strain>
    </source>
</reference>
<sequence length="175" mass="19688">MKKVKGLGILFLLIVGVAVGYYFVARSSSAPKTSLTYDVSGPQYFQEEESLVLSRMIAKKQGLYFYGFPECPWCQELVPLLTKVLEDQQTRAYTVNIHSDNYQKDDARVLEHFYQSHLGKKSVSVPFLVAINSRGQVKTHVGTVEGHNAKENKLTAKQQEELAEVLVSLVSWTKS</sequence>
<keyword evidence="1" id="KW-1133">Transmembrane helix</keyword>
<evidence type="ECO:0000256" key="1">
    <source>
        <dbReference type="SAM" id="Phobius"/>
    </source>
</evidence>
<dbReference type="RefSeq" id="WP_095121835.1">
    <property type="nucleotide sequence ID" value="NZ_LT906454.1"/>
</dbReference>
<dbReference type="OrthoDB" id="9792987at2"/>
<dbReference type="SUPFAM" id="SSF52833">
    <property type="entry name" value="Thioredoxin-like"/>
    <property type="match status" value="1"/>
</dbReference>
<evidence type="ECO:0000259" key="2">
    <source>
        <dbReference type="PROSITE" id="PS51352"/>
    </source>
</evidence>
<evidence type="ECO:0000313" key="4">
    <source>
        <dbReference type="Proteomes" id="UP000215144"/>
    </source>
</evidence>